<dbReference type="InterPro" id="IPR046805">
    <property type="entry name" value="Tra1_ring"/>
</dbReference>
<feature type="coiled-coil region" evidence="1">
    <location>
        <begin position="286"/>
        <end position="316"/>
    </location>
</feature>
<protein>
    <submittedName>
        <fullName evidence="2">Uncharacterized protein</fullName>
    </submittedName>
</protein>
<dbReference type="AlphaFoldDB" id="A7T200"/>
<dbReference type="EMBL" id="DS470176">
    <property type="protein sequence ID" value="EDO30017.1"/>
    <property type="molecule type" value="Genomic_DNA"/>
</dbReference>
<organism evidence="2 3">
    <name type="scientific">Nematostella vectensis</name>
    <name type="common">Starlet sea anemone</name>
    <dbReference type="NCBI Taxonomy" id="45351"/>
    <lineage>
        <taxon>Eukaryota</taxon>
        <taxon>Metazoa</taxon>
        <taxon>Cnidaria</taxon>
        <taxon>Anthozoa</taxon>
        <taxon>Hexacorallia</taxon>
        <taxon>Actiniaria</taxon>
        <taxon>Edwardsiidae</taxon>
        <taxon>Nematostella</taxon>
    </lineage>
</organism>
<dbReference type="HOGENOM" id="CLU_788240_0_0_1"/>
<reference evidence="2 3" key="1">
    <citation type="journal article" date="2007" name="Science">
        <title>Sea anemone genome reveals ancestral eumetazoan gene repertoire and genomic organization.</title>
        <authorList>
            <person name="Putnam N.H."/>
            <person name="Srivastava M."/>
            <person name="Hellsten U."/>
            <person name="Dirks B."/>
            <person name="Chapman J."/>
            <person name="Salamov A."/>
            <person name="Terry A."/>
            <person name="Shapiro H."/>
            <person name="Lindquist E."/>
            <person name="Kapitonov V.V."/>
            <person name="Jurka J."/>
            <person name="Genikhovich G."/>
            <person name="Grigoriev I.V."/>
            <person name="Lucas S.M."/>
            <person name="Steele R.E."/>
            <person name="Finnerty J.R."/>
            <person name="Technau U."/>
            <person name="Martindale M.Q."/>
            <person name="Rokhsar D.S."/>
        </authorList>
    </citation>
    <scope>NUCLEOTIDE SEQUENCE [LARGE SCALE GENOMIC DNA]</scope>
    <source>
        <strain evidence="3">CH2 X CH6</strain>
    </source>
</reference>
<accession>A7T200</accession>
<dbReference type="InParanoid" id="A7T200"/>
<dbReference type="Proteomes" id="UP000001593">
    <property type="component" value="Unassembled WGS sequence"/>
</dbReference>
<evidence type="ECO:0000313" key="3">
    <source>
        <dbReference type="Proteomes" id="UP000001593"/>
    </source>
</evidence>
<dbReference type="OMA" id="HKVEDET"/>
<gene>
    <name evidence="2" type="ORF">NEMVEDRAFT_v1g221133</name>
</gene>
<dbReference type="InterPro" id="IPR050517">
    <property type="entry name" value="DDR_Repair_Kinase"/>
</dbReference>
<evidence type="ECO:0000256" key="1">
    <source>
        <dbReference type="SAM" id="Coils"/>
    </source>
</evidence>
<dbReference type="PhylomeDB" id="A7T200"/>
<dbReference type="InterPro" id="IPR046807">
    <property type="entry name" value="Tra1_central"/>
</dbReference>
<dbReference type="Pfam" id="PF20206">
    <property type="entry name" value="Tra1_ring"/>
    <property type="match status" value="1"/>
</dbReference>
<dbReference type="Pfam" id="PF20175">
    <property type="entry name" value="Tra1_central"/>
    <property type="match status" value="1"/>
</dbReference>
<dbReference type="STRING" id="45351.A7T200"/>
<name>A7T200_NEMVE</name>
<sequence length="352" mass="39650">MHQGYGNTSTMEGLRTLELCVDNLQPDFLYDHIQPVRAELFQALWKTLRNPNENIARIAFRVLGKFGGGNRRMLKEPQKNFLLRWQSPQIESKAGPFISPALFEMSLDKVKIFMNNIHPNRRKLIAPRSNPSSLAFRLLILSGDIPLNPGPTYRFKEGNVPFLGKTTVQHCNDVLSKKSLEQALTGALLSASIKELRSDAVPFMCNLIRHLTLIAVVQQTGPCPIKPQNRTQKGMDVHVLCDAIAAVMAMEDKEFCSVGELAVSVMIETATAVTSDSYKSYTSNPDEVKEKKLKNLKKKLRQIEDLQRKIDSGEIVSPEATQLEKLSTSIYIYIVNPQNNNKAVYIYLHLHC</sequence>
<dbReference type="PANTHER" id="PTHR11139:SF1">
    <property type="entry name" value="TRANSFORMATION_TRANSCRIPTION DOMAIN-ASSOCIATED PROTEIN"/>
    <property type="match status" value="1"/>
</dbReference>
<evidence type="ECO:0000313" key="2">
    <source>
        <dbReference type="EMBL" id="EDO30017.1"/>
    </source>
</evidence>
<proteinExistence type="predicted"/>
<keyword evidence="1" id="KW-0175">Coiled coil</keyword>
<dbReference type="eggNOG" id="KOG0889">
    <property type="taxonomic scope" value="Eukaryota"/>
</dbReference>
<dbReference type="PANTHER" id="PTHR11139">
    <property type="entry name" value="ATAXIA TELANGIECTASIA MUTATED ATM -RELATED"/>
    <property type="match status" value="1"/>
</dbReference>
<keyword evidence="3" id="KW-1185">Reference proteome</keyword>